<dbReference type="PANTHER" id="PTHR46112:SF3">
    <property type="entry name" value="AMINOPEPTIDASE YPDF"/>
    <property type="match status" value="1"/>
</dbReference>
<evidence type="ECO:0000313" key="7">
    <source>
        <dbReference type="Proteomes" id="UP000176389"/>
    </source>
</evidence>
<evidence type="ECO:0000259" key="4">
    <source>
        <dbReference type="Pfam" id="PF00557"/>
    </source>
</evidence>
<evidence type="ECO:0008006" key="8">
    <source>
        <dbReference type="Google" id="ProtNLM"/>
    </source>
</evidence>
<dbReference type="AlphaFoldDB" id="A0A1G1WFC8"/>
<dbReference type="SUPFAM" id="SSF53092">
    <property type="entry name" value="Creatinase/prolidase N-terminal domain"/>
    <property type="match status" value="1"/>
</dbReference>
<dbReference type="InterPro" id="IPR000587">
    <property type="entry name" value="Creatinase_N"/>
</dbReference>
<reference evidence="6 7" key="1">
    <citation type="journal article" date="2016" name="Nat. Commun.">
        <title>Thousands of microbial genomes shed light on interconnected biogeochemical processes in an aquifer system.</title>
        <authorList>
            <person name="Anantharaman K."/>
            <person name="Brown C.T."/>
            <person name="Hug L.A."/>
            <person name="Sharon I."/>
            <person name="Castelle C.J."/>
            <person name="Probst A.J."/>
            <person name="Thomas B.C."/>
            <person name="Singh A."/>
            <person name="Wilkins M.J."/>
            <person name="Karaoz U."/>
            <person name="Brodie E.L."/>
            <person name="Williams K.H."/>
            <person name="Hubbard S.S."/>
            <person name="Banfield J.F."/>
        </authorList>
    </citation>
    <scope>NUCLEOTIDE SEQUENCE [LARGE SCALE GENOMIC DNA]</scope>
</reference>
<evidence type="ECO:0000256" key="3">
    <source>
        <dbReference type="RuleBase" id="RU000590"/>
    </source>
</evidence>
<evidence type="ECO:0000259" key="5">
    <source>
        <dbReference type="Pfam" id="PF01321"/>
    </source>
</evidence>
<protein>
    <recommendedName>
        <fullName evidence="8">Xaa-Pro dipeptidase</fullName>
    </recommendedName>
</protein>
<keyword evidence="2" id="KW-0378">Hydrolase</keyword>
<comment type="similarity">
    <text evidence="3">Belongs to the peptidase M24B family.</text>
</comment>
<dbReference type="GO" id="GO:0016787">
    <property type="term" value="F:hydrolase activity"/>
    <property type="evidence" value="ECO:0007669"/>
    <property type="project" value="UniProtKB-KW"/>
</dbReference>
<dbReference type="InterPro" id="IPR001131">
    <property type="entry name" value="Peptidase_M24B_aminopep-P_CS"/>
</dbReference>
<dbReference type="InterPro" id="IPR050659">
    <property type="entry name" value="Peptidase_M24B"/>
</dbReference>
<dbReference type="PROSITE" id="PS00491">
    <property type="entry name" value="PROLINE_PEPTIDASE"/>
    <property type="match status" value="1"/>
</dbReference>
<dbReference type="InterPro" id="IPR000994">
    <property type="entry name" value="Pept_M24"/>
</dbReference>
<dbReference type="InterPro" id="IPR036005">
    <property type="entry name" value="Creatinase/aminopeptidase-like"/>
</dbReference>
<dbReference type="CDD" id="cd01092">
    <property type="entry name" value="APP-like"/>
    <property type="match status" value="1"/>
</dbReference>
<sequence length="359" mass="40139">MRQRVSEVRARLKERSLDALLISSVINRFYLTAWQGDAESGFVLVTNEKNFIITDSRYIEHVFKETAGFEVVETSEGIGPTLADLLGKSRLKRVGYESHDLNVFSYQRIKKFTKGTKLVPAAHLIEEIRAVKSDDEVSKLKKATDIAAKAFNHILNVIKLGVTEAEIAWEMEKYMRGAGAEKMAWEPFIVAAGLNSSMPHYGAGDTKVKKGDMVQLDYGCSWQGYKCDISRVAFVGKPSEEQARIYNLVLEAQNLGLALVKNGKSGAVIDLAVRKFLEKQTSHFYRHSLGHGVGLEVHELPYINARRKSRLEAGNVITIEPGIYIPHWGGVRIEDTVLVTKDGYQTLTKAPKQIKEVTI</sequence>
<dbReference type="GO" id="GO:0046872">
    <property type="term" value="F:metal ion binding"/>
    <property type="evidence" value="ECO:0007669"/>
    <property type="project" value="UniProtKB-KW"/>
</dbReference>
<proteinExistence type="inferred from homology"/>
<evidence type="ECO:0000256" key="1">
    <source>
        <dbReference type="ARBA" id="ARBA00022723"/>
    </source>
</evidence>
<name>A0A1G1WFC8_9BACT</name>
<evidence type="ECO:0000313" key="6">
    <source>
        <dbReference type="EMBL" id="OGY26364.1"/>
    </source>
</evidence>
<organism evidence="6 7">
    <name type="scientific">Candidatus Woykebacteria bacterium RBG_16_43_9</name>
    <dbReference type="NCBI Taxonomy" id="1802596"/>
    <lineage>
        <taxon>Bacteria</taxon>
        <taxon>Candidatus Woykeibacteriota</taxon>
    </lineage>
</organism>
<dbReference type="Pfam" id="PF00557">
    <property type="entry name" value="Peptidase_M24"/>
    <property type="match status" value="1"/>
</dbReference>
<dbReference type="PANTHER" id="PTHR46112">
    <property type="entry name" value="AMINOPEPTIDASE"/>
    <property type="match status" value="1"/>
</dbReference>
<dbReference type="InterPro" id="IPR029149">
    <property type="entry name" value="Creatin/AminoP/Spt16_N"/>
</dbReference>
<keyword evidence="1 3" id="KW-0479">Metal-binding</keyword>
<dbReference type="EMBL" id="MHCS01000023">
    <property type="protein sequence ID" value="OGY26364.1"/>
    <property type="molecule type" value="Genomic_DNA"/>
</dbReference>
<feature type="domain" description="Peptidase M24" evidence="4">
    <location>
        <begin position="139"/>
        <end position="341"/>
    </location>
</feature>
<feature type="domain" description="Creatinase N-terminal" evidence="5">
    <location>
        <begin position="4"/>
        <end position="131"/>
    </location>
</feature>
<dbReference type="Proteomes" id="UP000176389">
    <property type="component" value="Unassembled WGS sequence"/>
</dbReference>
<accession>A0A1G1WFC8</accession>
<evidence type="ECO:0000256" key="2">
    <source>
        <dbReference type="ARBA" id="ARBA00022801"/>
    </source>
</evidence>
<dbReference type="Pfam" id="PF01321">
    <property type="entry name" value="Creatinase_N"/>
    <property type="match status" value="1"/>
</dbReference>
<dbReference type="Gene3D" id="3.90.230.10">
    <property type="entry name" value="Creatinase/methionine aminopeptidase superfamily"/>
    <property type="match status" value="1"/>
</dbReference>
<dbReference type="SUPFAM" id="SSF55920">
    <property type="entry name" value="Creatinase/aminopeptidase"/>
    <property type="match status" value="1"/>
</dbReference>
<dbReference type="STRING" id="1802596.A2Z11_04245"/>
<dbReference type="Gene3D" id="3.40.350.10">
    <property type="entry name" value="Creatinase/prolidase N-terminal domain"/>
    <property type="match status" value="1"/>
</dbReference>
<comment type="caution">
    <text evidence="6">The sequence shown here is derived from an EMBL/GenBank/DDBJ whole genome shotgun (WGS) entry which is preliminary data.</text>
</comment>
<gene>
    <name evidence="6" type="ORF">A2Z11_04245</name>
</gene>